<evidence type="ECO:0000313" key="2">
    <source>
        <dbReference type="Proteomes" id="UP000306791"/>
    </source>
</evidence>
<dbReference type="InterPro" id="IPR023534">
    <property type="entry name" value="Rof/RNase_P-like"/>
</dbReference>
<gene>
    <name evidence="1" type="ORF">FDY93_08865</name>
</gene>
<protein>
    <submittedName>
        <fullName evidence="1">Transcriptional antiterminator</fullName>
    </submittedName>
</protein>
<proteinExistence type="predicted"/>
<dbReference type="RefSeq" id="WP_138235376.1">
    <property type="nucleotide sequence ID" value="NZ_CP185860.1"/>
</dbReference>
<dbReference type="Proteomes" id="UP000306791">
    <property type="component" value="Unassembled WGS sequence"/>
</dbReference>
<accession>A0ABY2UK60</accession>
<dbReference type="EMBL" id="VANI01000009">
    <property type="protein sequence ID" value="TLM77699.1"/>
    <property type="molecule type" value="Genomic_DNA"/>
</dbReference>
<name>A0ABY2UK60_9GAMM</name>
<dbReference type="Pfam" id="PF07073">
    <property type="entry name" value="ROF"/>
    <property type="match status" value="1"/>
</dbReference>
<sequence>MSEYQPLNCDQHDFLEIACMHRYRLQVELMDGTSFVAKALDTRTAPSKEEFLILETDEGRQEVRLDRLLAITPLDQDASFGRVVLAEDNGRL</sequence>
<comment type="caution">
    <text evidence="1">The sequence shown here is derived from an EMBL/GenBank/DDBJ whole genome shotgun (WGS) entry which is preliminary data.</text>
</comment>
<dbReference type="InterPro" id="IPR038626">
    <property type="entry name" value="Rof-like_sf"/>
</dbReference>
<dbReference type="SUPFAM" id="SSF101744">
    <property type="entry name" value="Rof/RNase P subunit-like"/>
    <property type="match status" value="1"/>
</dbReference>
<dbReference type="InterPro" id="IPR009778">
    <property type="entry name" value="ROF"/>
</dbReference>
<dbReference type="Gene3D" id="2.30.30.400">
    <property type="entry name" value="Rof-like"/>
    <property type="match status" value="1"/>
</dbReference>
<organism evidence="1 2">
    <name type="scientific">Microbulbifer harenosus</name>
    <dbReference type="NCBI Taxonomy" id="2576840"/>
    <lineage>
        <taxon>Bacteria</taxon>
        <taxon>Pseudomonadati</taxon>
        <taxon>Pseudomonadota</taxon>
        <taxon>Gammaproteobacteria</taxon>
        <taxon>Cellvibrionales</taxon>
        <taxon>Microbulbiferaceae</taxon>
        <taxon>Microbulbifer</taxon>
    </lineage>
</organism>
<reference evidence="1 2" key="1">
    <citation type="submission" date="2019-05" db="EMBL/GenBank/DDBJ databases">
        <title>Microbulbifer harenosus sp. nov., an alginate-degrading bacterium isolated from coastal sand.</title>
        <authorList>
            <person name="Huang H."/>
            <person name="Mo K."/>
            <person name="Bao S."/>
        </authorList>
    </citation>
    <scope>NUCLEOTIDE SEQUENCE [LARGE SCALE GENOMIC DNA]</scope>
    <source>
        <strain evidence="1 2">HB161719</strain>
    </source>
</reference>
<evidence type="ECO:0000313" key="1">
    <source>
        <dbReference type="EMBL" id="TLM77699.1"/>
    </source>
</evidence>
<keyword evidence="2" id="KW-1185">Reference proteome</keyword>